<dbReference type="GeneID" id="40723506"/>
<evidence type="ECO:0000259" key="16">
    <source>
        <dbReference type="Pfam" id="PF14413"/>
    </source>
</evidence>
<dbReference type="GO" id="GO:0000287">
    <property type="term" value="F:magnesium ion binding"/>
    <property type="evidence" value="ECO:0007669"/>
    <property type="project" value="InterPro"/>
</dbReference>
<feature type="binding site" evidence="13">
    <location>
        <position position="77"/>
    </location>
    <ligand>
        <name>Mg(2+)</name>
        <dbReference type="ChEBI" id="CHEBI:18420"/>
        <label>1</label>
        <note>catalytic</note>
    </ligand>
</feature>
<dbReference type="Pfam" id="PF04446">
    <property type="entry name" value="Thg1"/>
    <property type="match status" value="1"/>
</dbReference>
<evidence type="ECO:0000256" key="10">
    <source>
        <dbReference type="ARBA" id="ARBA00023134"/>
    </source>
</evidence>
<dbReference type="InterPro" id="IPR024956">
    <property type="entry name" value="tRNAHis_GuaTrfase_cat"/>
</dbReference>
<feature type="binding site" evidence="13">
    <location>
        <position position="30"/>
    </location>
    <ligand>
        <name>Mg(2+)</name>
        <dbReference type="ChEBI" id="CHEBI:18420"/>
        <label>1</label>
        <note>catalytic</note>
    </ligand>
</feature>
<sequence length="363" mass="40133">MAGTRFAYVRNFELPDSVIPDTYLVVRIDGKGFHKFSKAHSFAKPNDPLALELMNQAARYVMASLKGHVALAFGESDEYSFLLRKSTTLYSRRNSKITTHIVSLFTAAYVFNWTHFFPNRPLLHPPSFDGRMVVYPNERVVRDYFSWRQADTHINNLYNTAFWALVLNGGRTEQEATKELEGTVAADKHEILHTKFGINYDQLEPMYRKGTTLVWAPSSLPSTSHLDEGAPEATSSTPDADAAAAEDDAPLLANPKDEKLRLKLSRKGAAKQARKQEKKDKKAMLSVLRTLHCDIIGDDFWHPAAQPSPPPSSTAATPASAPTQPIDSPSTSSGDADNISSSQPWNDPSRLNGAGLGISIFLD</sequence>
<dbReference type="PIRSF" id="PIRSF028980">
    <property type="entry name" value="tRNAHis_guanylyltransferase"/>
    <property type="match status" value="1"/>
</dbReference>
<feature type="domain" description="tRNAHis guanylyltransferase catalytic" evidence="15">
    <location>
        <begin position="7"/>
        <end position="136"/>
    </location>
</feature>
<organism evidence="17 18">
    <name type="scientific">Sporisorium graminicola</name>
    <dbReference type="NCBI Taxonomy" id="280036"/>
    <lineage>
        <taxon>Eukaryota</taxon>
        <taxon>Fungi</taxon>
        <taxon>Dikarya</taxon>
        <taxon>Basidiomycota</taxon>
        <taxon>Ustilaginomycotina</taxon>
        <taxon>Ustilaginomycetes</taxon>
        <taxon>Ustilaginales</taxon>
        <taxon>Ustilaginaceae</taxon>
        <taxon>Sporisorium</taxon>
    </lineage>
</organism>
<dbReference type="GO" id="GO:0006400">
    <property type="term" value="P:tRNA modification"/>
    <property type="evidence" value="ECO:0007669"/>
    <property type="project" value="InterPro"/>
</dbReference>
<evidence type="ECO:0000313" key="18">
    <source>
        <dbReference type="Proteomes" id="UP000306050"/>
    </source>
</evidence>
<dbReference type="InterPro" id="IPR025845">
    <property type="entry name" value="Thg1_C_dom"/>
</dbReference>
<dbReference type="Gene3D" id="3.30.70.3000">
    <property type="match status" value="1"/>
</dbReference>
<keyword evidence="6" id="KW-0548">Nucleotidyltransferase</keyword>
<dbReference type="AlphaFoldDB" id="A0A4U7L0H5"/>
<proteinExistence type="inferred from homology"/>
<reference evidence="17 18" key="1">
    <citation type="submission" date="2019-05" db="EMBL/GenBank/DDBJ databases">
        <title>Sporisorium graminicola CBS 10092 draft sequencing and annotation.</title>
        <authorList>
            <person name="Solano-Gonzalez S."/>
            <person name="Caddick M.X."/>
            <person name="Darby A."/>
        </authorList>
    </citation>
    <scope>NUCLEOTIDE SEQUENCE [LARGE SCALE GENOMIC DNA]</scope>
    <source>
        <strain evidence="17 18">CBS 10092</strain>
    </source>
</reference>
<dbReference type="EC" id="2.7.7.79" evidence="2"/>
<keyword evidence="4" id="KW-0808">Transferase</keyword>
<keyword evidence="18" id="KW-1185">Reference proteome</keyword>
<dbReference type="InterPro" id="IPR038469">
    <property type="entry name" value="tRNAHis_GuaTrfase_Thg1_sf"/>
</dbReference>
<keyword evidence="5" id="KW-0819">tRNA processing</keyword>
<comment type="cofactor">
    <cofactor evidence="13">
        <name>Mg(2+)</name>
        <dbReference type="ChEBI" id="CHEBI:18420"/>
    </cofactor>
    <text evidence="13">Binds 2 magnesium ions per subunit.</text>
</comment>
<dbReference type="InterPro" id="IPR007537">
    <property type="entry name" value="tRNAHis_GuaTrfase_Thg1"/>
</dbReference>
<feature type="region of interest" description="Disordered" evidence="14">
    <location>
        <begin position="301"/>
        <end position="352"/>
    </location>
</feature>
<keyword evidence="10 12" id="KW-0342">GTP-binding</keyword>
<keyword evidence="9 13" id="KW-0460">Magnesium</keyword>
<feature type="binding site" evidence="12">
    <location>
        <begin position="29"/>
        <end position="34"/>
    </location>
    <ligand>
        <name>GTP</name>
        <dbReference type="ChEBI" id="CHEBI:37565"/>
    </ligand>
</feature>
<dbReference type="Pfam" id="PF14413">
    <property type="entry name" value="Thg1C"/>
    <property type="match status" value="1"/>
</dbReference>
<dbReference type="Proteomes" id="UP000306050">
    <property type="component" value="Chromosome SGRAM_1"/>
</dbReference>
<evidence type="ECO:0000256" key="5">
    <source>
        <dbReference type="ARBA" id="ARBA00022694"/>
    </source>
</evidence>
<name>A0A4U7L0H5_9BASI</name>
<feature type="compositionally biased region" description="Low complexity" evidence="14">
    <location>
        <begin position="313"/>
        <end position="325"/>
    </location>
</feature>
<feature type="compositionally biased region" description="Low complexity" evidence="14">
    <location>
        <begin position="232"/>
        <end position="243"/>
    </location>
</feature>
<evidence type="ECO:0000259" key="15">
    <source>
        <dbReference type="Pfam" id="PF04446"/>
    </source>
</evidence>
<evidence type="ECO:0000256" key="1">
    <source>
        <dbReference type="ARBA" id="ARBA00010113"/>
    </source>
</evidence>
<evidence type="ECO:0000256" key="8">
    <source>
        <dbReference type="ARBA" id="ARBA00022741"/>
    </source>
</evidence>
<keyword evidence="8 12" id="KW-0547">Nucleotide-binding</keyword>
<dbReference type="KEGG" id="sgra:EX895_000611"/>
<dbReference type="PANTHER" id="PTHR12729:SF6">
    <property type="entry name" value="TRNA(HIS) GUANYLYLTRANSFERASE-RELATED"/>
    <property type="match status" value="1"/>
</dbReference>
<comment type="caution">
    <text evidence="17">The sequence shown here is derived from an EMBL/GenBank/DDBJ whole genome shotgun (WGS) entry which is preliminary data.</text>
</comment>
<comment type="similarity">
    <text evidence="1">Belongs to the tRNA(His) guanylyltransferase family.</text>
</comment>
<dbReference type="OrthoDB" id="62560at2759"/>
<evidence type="ECO:0000256" key="11">
    <source>
        <dbReference type="ARBA" id="ARBA00032480"/>
    </source>
</evidence>
<gene>
    <name evidence="17" type="ORF">EX895_000611</name>
</gene>
<evidence type="ECO:0000313" key="17">
    <source>
        <dbReference type="EMBL" id="TKY90613.1"/>
    </source>
</evidence>
<evidence type="ECO:0000256" key="6">
    <source>
        <dbReference type="ARBA" id="ARBA00022695"/>
    </source>
</evidence>
<dbReference type="EMBL" id="SRRM01000002">
    <property type="protein sequence ID" value="TKY90613.1"/>
    <property type="molecule type" value="Genomic_DNA"/>
</dbReference>
<dbReference type="GO" id="GO:0005525">
    <property type="term" value="F:GTP binding"/>
    <property type="evidence" value="ECO:0007669"/>
    <property type="project" value="UniProtKB-KW"/>
</dbReference>
<dbReference type="PANTHER" id="PTHR12729">
    <property type="entry name" value="TRNA(HIS) GUANYLYLTRANSFERASE-RELATED"/>
    <property type="match status" value="1"/>
</dbReference>
<protein>
    <recommendedName>
        <fullName evidence="3">tRNA(His) guanylyltransferase</fullName>
        <ecNumber evidence="2">2.7.7.79</ecNumber>
    </recommendedName>
    <alternativeName>
        <fullName evidence="11">tRNA-histidine guanylyltransferase</fullName>
    </alternativeName>
</protein>
<feature type="binding site" evidence="13">
    <location>
        <position position="29"/>
    </location>
    <ligand>
        <name>Mg(2+)</name>
        <dbReference type="ChEBI" id="CHEBI:18420"/>
        <label>2</label>
        <note>catalytic</note>
    </ligand>
</feature>
<feature type="binding site" evidence="12">
    <location>
        <begin position="76"/>
        <end position="77"/>
    </location>
    <ligand>
        <name>GTP</name>
        <dbReference type="ChEBI" id="CHEBI:37565"/>
    </ligand>
</feature>
<evidence type="ECO:0000256" key="3">
    <source>
        <dbReference type="ARBA" id="ARBA00015443"/>
    </source>
</evidence>
<evidence type="ECO:0000256" key="7">
    <source>
        <dbReference type="ARBA" id="ARBA00022723"/>
    </source>
</evidence>
<feature type="binding site" evidence="13">
    <location>
        <position position="29"/>
    </location>
    <ligand>
        <name>Mg(2+)</name>
        <dbReference type="ChEBI" id="CHEBI:18420"/>
        <label>1</label>
        <note>catalytic</note>
    </ligand>
</feature>
<feature type="region of interest" description="Disordered" evidence="14">
    <location>
        <begin position="223"/>
        <end position="258"/>
    </location>
</feature>
<accession>A0A4U7L0H5</accession>
<evidence type="ECO:0000256" key="12">
    <source>
        <dbReference type="PIRSR" id="PIRSR028980-1"/>
    </source>
</evidence>
<evidence type="ECO:0000256" key="13">
    <source>
        <dbReference type="PIRSR" id="PIRSR028980-2"/>
    </source>
</evidence>
<evidence type="ECO:0000256" key="2">
    <source>
        <dbReference type="ARBA" id="ARBA00012511"/>
    </source>
</evidence>
<keyword evidence="7 13" id="KW-0479">Metal-binding</keyword>
<feature type="compositionally biased region" description="Polar residues" evidence="14">
    <location>
        <begin position="326"/>
        <end position="346"/>
    </location>
</feature>
<feature type="binding site" evidence="13">
    <location>
        <position position="77"/>
    </location>
    <ligand>
        <name>Mg(2+)</name>
        <dbReference type="ChEBI" id="CHEBI:18420"/>
        <label>2</label>
        <note>catalytic</note>
    </ligand>
</feature>
<evidence type="ECO:0000256" key="4">
    <source>
        <dbReference type="ARBA" id="ARBA00022679"/>
    </source>
</evidence>
<dbReference type="GO" id="GO:0008193">
    <property type="term" value="F:tRNA guanylyltransferase activity"/>
    <property type="evidence" value="ECO:0007669"/>
    <property type="project" value="UniProtKB-EC"/>
</dbReference>
<evidence type="ECO:0000256" key="14">
    <source>
        <dbReference type="SAM" id="MobiDB-lite"/>
    </source>
</evidence>
<evidence type="ECO:0000256" key="9">
    <source>
        <dbReference type="ARBA" id="ARBA00022842"/>
    </source>
</evidence>
<feature type="domain" description="Thg1 C-terminal" evidence="16">
    <location>
        <begin position="140"/>
        <end position="296"/>
    </location>
</feature>
<dbReference type="RefSeq" id="XP_029742598.1">
    <property type="nucleotide sequence ID" value="XM_029881212.1"/>
</dbReference>